<evidence type="ECO:0000313" key="15">
    <source>
        <dbReference type="Proteomes" id="UP000616547"/>
    </source>
</evidence>
<feature type="binding site" evidence="10">
    <location>
        <begin position="11"/>
        <end position="16"/>
    </location>
    <ligand>
        <name>substrate</name>
    </ligand>
</feature>
<dbReference type="PANTHER" id="PTHR11088:SF60">
    <property type="entry name" value="TRNA DIMETHYLALLYLTRANSFERASE"/>
    <property type="match status" value="1"/>
</dbReference>
<dbReference type="PANTHER" id="PTHR11088">
    <property type="entry name" value="TRNA DIMETHYLALLYLTRANSFERASE"/>
    <property type="match status" value="1"/>
</dbReference>
<evidence type="ECO:0000256" key="11">
    <source>
        <dbReference type="RuleBase" id="RU003783"/>
    </source>
</evidence>
<keyword evidence="15" id="KW-1185">Reference proteome</keyword>
<comment type="subunit">
    <text evidence="10">Monomer.</text>
</comment>
<dbReference type="InterPro" id="IPR018022">
    <property type="entry name" value="IPT"/>
</dbReference>
<organism evidence="14 15">
    <name type="scientific">Lactobacillus nasalidis</name>
    <dbReference type="NCBI Taxonomy" id="2797258"/>
    <lineage>
        <taxon>Bacteria</taxon>
        <taxon>Bacillati</taxon>
        <taxon>Bacillota</taxon>
        <taxon>Bacilli</taxon>
        <taxon>Lactobacillales</taxon>
        <taxon>Lactobacillaceae</taxon>
        <taxon>Lactobacillus</taxon>
    </lineage>
</organism>
<dbReference type="EMBL" id="BOCI01000117">
    <property type="protein sequence ID" value="GHW00689.1"/>
    <property type="molecule type" value="Genomic_DNA"/>
</dbReference>
<name>A0ABQ3W5U7_9LACO</name>
<keyword evidence="8 10" id="KW-0460">Magnesium</keyword>
<protein>
    <recommendedName>
        <fullName evidence="10">tRNA dimethylallyltransferase</fullName>
        <ecNumber evidence="10">2.5.1.75</ecNumber>
    </recommendedName>
    <alternativeName>
        <fullName evidence="10">Dimethylallyl diphosphate:tRNA dimethylallyltransferase</fullName>
        <shortName evidence="10">DMAPP:tRNA dimethylallyltransferase</shortName>
        <shortName evidence="10">DMATase</shortName>
    </alternativeName>
    <alternativeName>
        <fullName evidence="10">Isopentenyl-diphosphate:tRNA isopentenyltransferase</fullName>
        <shortName evidence="10">IPP transferase</shortName>
        <shortName evidence="10">IPPT</shortName>
        <shortName evidence="10">IPTase</shortName>
    </alternativeName>
</protein>
<comment type="catalytic activity">
    <reaction evidence="9 10 11">
        <text>adenosine(37) in tRNA + dimethylallyl diphosphate = N(6)-dimethylallyladenosine(37) in tRNA + diphosphate</text>
        <dbReference type="Rhea" id="RHEA:26482"/>
        <dbReference type="Rhea" id="RHEA-COMP:10162"/>
        <dbReference type="Rhea" id="RHEA-COMP:10375"/>
        <dbReference type="ChEBI" id="CHEBI:33019"/>
        <dbReference type="ChEBI" id="CHEBI:57623"/>
        <dbReference type="ChEBI" id="CHEBI:74411"/>
        <dbReference type="ChEBI" id="CHEBI:74415"/>
        <dbReference type="EC" id="2.5.1.75"/>
    </reaction>
</comment>
<evidence type="ECO:0000256" key="13">
    <source>
        <dbReference type="RuleBase" id="RU003785"/>
    </source>
</evidence>
<evidence type="ECO:0000256" key="4">
    <source>
        <dbReference type="ARBA" id="ARBA00022679"/>
    </source>
</evidence>
<dbReference type="NCBIfam" id="TIGR00174">
    <property type="entry name" value="miaA"/>
    <property type="match status" value="1"/>
</dbReference>
<accession>A0ABQ3W5U7</accession>
<dbReference type="EC" id="2.5.1.75" evidence="10"/>
<dbReference type="HAMAP" id="MF_00185">
    <property type="entry name" value="IPP_trans"/>
    <property type="match status" value="1"/>
</dbReference>
<dbReference type="Gene3D" id="1.10.20.140">
    <property type="match status" value="1"/>
</dbReference>
<evidence type="ECO:0000256" key="12">
    <source>
        <dbReference type="RuleBase" id="RU003784"/>
    </source>
</evidence>
<evidence type="ECO:0000256" key="8">
    <source>
        <dbReference type="ARBA" id="ARBA00022842"/>
    </source>
</evidence>
<keyword evidence="6 10" id="KW-0547">Nucleotide-binding</keyword>
<evidence type="ECO:0000256" key="3">
    <source>
        <dbReference type="ARBA" id="ARBA00005842"/>
    </source>
</evidence>
<dbReference type="SUPFAM" id="SSF52540">
    <property type="entry name" value="P-loop containing nucleoside triphosphate hydrolases"/>
    <property type="match status" value="2"/>
</dbReference>
<comment type="caution">
    <text evidence="10">Lacks conserved residue(s) required for the propagation of feature annotation.</text>
</comment>
<evidence type="ECO:0000313" key="14">
    <source>
        <dbReference type="EMBL" id="GHW00689.1"/>
    </source>
</evidence>
<dbReference type="InterPro" id="IPR027417">
    <property type="entry name" value="P-loop_NTPase"/>
</dbReference>
<keyword evidence="4 10" id="KW-0808">Transferase</keyword>
<dbReference type="Pfam" id="PF01715">
    <property type="entry name" value="IPPT"/>
    <property type="match status" value="1"/>
</dbReference>
<comment type="caution">
    <text evidence="14">The sequence shown here is derived from an EMBL/GenBank/DDBJ whole genome shotgun (WGS) entry which is preliminary data.</text>
</comment>
<dbReference type="InterPro" id="IPR039657">
    <property type="entry name" value="Dimethylallyltransferase"/>
</dbReference>
<evidence type="ECO:0000256" key="7">
    <source>
        <dbReference type="ARBA" id="ARBA00022840"/>
    </source>
</evidence>
<evidence type="ECO:0000256" key="9">
    <source>
        <dbReference type="ARBA" id="ARBA00049563"/>
    </source>
</evidence>
<comment type="similarity">
    <text evidence="3 10 13">Belongs to the IPP transferase family.</text>
</comment>
<feature type="site" description="Interaction with substrate tRNA" evidence="10">
    <location>
        <position position="100"/>
    </location>
</feature>
<sequence length="309" mass="34724">MQKVVAIVGPTAVGKTSLAIALAKKLDGEIVSGDSMQIYREVAIGTAKASPEEQAEVPHYLVDAHSVFEDFSVKNFVDEARQAISTIAGKGKLPIVAGGTGFYVNALLNDMQLGDRQDEAASVDQEWEDYLAVNGPQALWDELNRRDPAAAAKIPVANSRRSLRALSVISRTGGLFSKQQAEIKPRYDYLIIGLNSDRQQVYQRINHRVDLMMEAGLLEEARFVYENRGREHQVLQAIGYKEFFPYFAGQASLSDCITALKQASRRYAKRQLTYFRNKLPVEWYDPLADPDCTEKVYVRIREWMKEENA</sequence>
<feature type="region of interest" description="Interaction with substrate tRNA" evidence="10">
    <location>
        <begin position="34"/>
        <end position="37"/>
    </location>
</feature>
<dbReference type="Gene3D" id="3.40.50.300">
    <property type="entry name" value="P-loop containing nucleotide triphosphate hydrolases"/>
    <property type="match status" value="1"/>
</dbReference>
<comment type="function">
    <text evidence="2 10 12">Catalyzes the transfer of a dimethylallyl group onto the adenine at position 37 in tRNAs that read codons beginning with uridine, leading to the formation of N6-(dimethylallyl)adenosine (i(6)A).</text>
</comment>
<dbReference type="RefSeq" id="WP_201330072.1">
    <property type="nucleotide sequence ID" value="NZ_BOCG01000649.1"/>
</dbReference>
<feature type="binding site" evidence="10">
    <location>
        <begin position="9"/>
        <end position="16"/>
    </location>
    <ligand>
        <name>ATP</name>
        <dbReference type="ChEBI" id="CHEBI:30616"/>
    </ligand>
</feature>
<evidence type="ECO:0000256" key="6">
    <source>
        <dbReference type="ARBA" id="ARBA00022741"/>
    </source>
</evidence>
<dbReference type="Proteomes" id="UP000616547">
    <property type="component" value="Unassembled WGS sequence"/>
</dbReference>
<reference evidence="15" key="1">
    <citation type="submission" date="2021-01" db="EMBL/GenBank/DDBJ databases">
        <title>Draft genome sequence of Nasalis larvatus strain YZ03.</title>
        <authorList>
            <person name="Suzuki-Hashido N."/>
            <person name="Tsuchida S."/>
            <person name="Hayakawa T."/>
        </authorList>
    </citation>
    <scope>NUCLEOTIDE SEQUENCE [LARGE SCALE GENOMIC DNA]</scope>
    <source>
        <strain evidence="15">YZ03</strain>
    </source>
</reference>
<comment type="cofactor">
    <cofactor evidence="1 10">
        <name>Mg(2+)</name>
        <dbReference type="ChEBI" id="CHEBI:18420"/>
    </cofactor>
</comment>
<evidence type="ECO:0000256" key="5">
    <source>
        <dbReference type="ARBA" id="ARBA00022694"/>
    </source>
</evidence>
<gene>
    <name evidence="10 14" type="primary">miaA</name>
    <name evidence="14" type="ORF">lacNasYZ03_03760</name>
</gene>
<keyword evidence="7 10" id="KW-0067">ATP-binding</keyword>
<keyword evidence="5 10" id="KW-0819">tRNA processing</keyword>
<evidence type="ECO:0000256" key="2">
    <source>
        <dbReference type="ARBA" id="ARBA00003213"/>
    </source>
</evidence>
<proteinExistence type="inferred from homology"/>
<evidence type="ECO:0000256" key="1">
    <source>
        <dbReference type="ARBA" id="ARBA00001946"/>
    </source>
</evidence>
<evidence type="ECO:0000256" key="10">
    <source>
        <dbReference type="HAMAP-Rule" id="MF_00185"/>
    </source>
</evidence>